<proteinExistence type="predicted"/>
<protein>
    <submittedName>
        <fullName evidence="2">BRCT domain-containing protein</fullName>
    </submittedName>
</protein>
<keyword evidence="3" id="KW-1185">Reference proteome</keyword>
<dbReference type="SUPFAM" id="SSF52113">
    <property type="entry name" value="BRCT domain"/>
    <property type="match status" value="1"/>
</dbReference>
<accession>A0ABW2QRJ0</accession>
<organism evidence="2 3">
    <name type="scientific">Iodobacter arcticus</name>
    <dbReference type="NCBI Taxonomy" id="590593"/>
    <lineage>
        <taxon>Bacteria</taxon>
        <taxon>Pseudomonadati</taxon>
        <taxon>Pseudomonadota</taxon>
        <taxon>Betaproteobacteria</taxon>
        <taxon>Neisseriales</taxon>
        <taxon>Chitinibacteraceae</taxon>
        <taxon>Iodobacter</taxon>
    </lineage>
</organism>
<dbReference type="EMBL" id="JBHTBQ010000001">
    <property type="protein sequence ID" value="MFC7418382.1"/>
    <property type="molecule type" value="Genomic_DNA"/>
</dbReference>
<comment type="caution">
    <text evidence="2">The sequence shown here is derived from an EMBL/GenBank/DDBJ whole genome shotgun (WGS) entry which is preliminary data.</text>
</comment>
<dbReference type="Pfam" id="PF00533">
    <property type="entry name" value="BRCT"/>
    <property type="match status" value="1"/>
</dbReference>
<evidence type="ECO:0000259" key="1">
    <source>
        <dbReference type="PROSITE" id="PS50172"/>
    </source>
</evidence>
<feature type="domain" description="BRCT" evidence="1">
    <location>
        <begin position="208"/>
        <end position="297"/>
    </location>
</feature>
<sequence>MHPDHIPYAKYMTRSRLEKSINSLLGIVEGIAIDSSINASELSFLDLWLSEHSDLRGRHPYTELIPVIQAAIVDGVLAKDEHDDIVWLCEKLCSTEFFNKTTADLQRLHAILAGVVADEIISEAELYGLSAWLQEHEHLRTCWPYDEIDSLIIEVMRDKKIDEEEQVLLRCFFSEFIAIMDDRAIKFPIVIENQSVVGLCAVCPEIKFDGANFCFTGASSQYKRASLIAIVERLGGKVASSLTKEVQYLIIGANGNPFWAYACYGRKVEKAVELRKQGVRILLVHENDFHDAVADEG</sequence>
<evidence type="ECO:0000313" key="3">
    <source>
        <dbReference type="Proteomes" id="UP001596473"/>
    </source>
</evidence>
<dbReference type="Proteomes" id="UP001596473">
    <property type="component" value="Unassembled WGS sequence"/>
</dbReference>
<reference evidence="3" key="1">
    <citation type="journal article" date="2019" name="Int. J. Syst. Evol. Microbiol.">
        <title>The Global Catalogue of Microorganisms (GCM) 10K type strain sequencing project: providing services to taxonomists for standard genome sequencing and annotation.</title>
        <authorList>
            <consortium name="The Broad Institute Genomics Platform"/>
            <consortium name="The Broad Institute Genome Sequencing Center for Infectious Disease"/>
            <person name="Wu L."/>
            <person name="Ma J."/>
        </authorList>
    </citation>
    <scope>NUCLEOTIDE SEQUENCE [LARGE SCALE GENOMIC DNA]</scope>
    <source>
        <strain evidence="3">CCUG 62945</strain>
    </source>
</reference>
<evidence type="ECO:0000313" key="2">
    <source>
        <dbReference type="EMBL" id="MFC7418382.1"/>
    </source>
</evidence>
<dbReference type="InterPro" id="IPR001357">
    <property type="entry name" value="BRCT_dom"/>
</dbReference>
<dbReference type="CDD" id="cd17748">
    <property type="entry name" value="BRCT_DNA_ligase_like"/>
    <property type="match status" value="1"/>
</dbReference>
<gene>
    <name evidence="2" type="ORF">ACFQNF_00620</name>
</gene>
<dbReference type="RefSeq" id="WP_380185338.1">
    <property type="nucleotide sequence ID" value="NZ_JBHTBQ010000001.1"/>
</dbReference>
<dbReference type="Gene3D" id="3.40.50.10190">
    <property type="entry name" value="BRCT domain"/>
    <property type="match status" value="1"/>
</dbReference>
<dbReference type="InterPro" id="IPR036420">
    <property type="entry name" value="BRCT_dom_sf"/>
</dbReference>
<name>A0ABW2QRJ0_9NEIS</name>
<dbReference type="PROSITE" id="PS50172">
    <property type="entry name" value="BRCT"/>
    <property type="match status" value="1"/>
</dbReference>